<sequence>MCFSAAISGWISPSRSLCETLRLVRRSSWGKSPAGRVPTRLFAERSSEYRFLQPDSVAGMPPESWLFDRSMAWTIVRPPTSRGIGPVNALLDRLRYICTVLMAAIAAPGIAPERRLCDRSSVRSCSDPPIPSGSVPFSLLFERSRRESDRRLETAAGIAPVNLFDARSRMVSCRSSKSSSGRTPLRRFCDRSSTCREDDMLEMLAGTRPANRFPPSIRPMRFVRLPISSGIVPDSAFRCSCSSMSSPSWPTRRFRAPVKLFFARSSVRRLPHSNRSSGMPPVSELLATERNTRPCSRPSPAGRWPVNSLTDMLALESNVQLAMLAGIGPERELVWMMSFSRFLSDPMSSGSRPDREL</sequence>
<dbReference type="AlphaFoldDB" id="F2EHH2"/>
<organism evidence="1">
    <name type="scientific">Hordeum vulgare subsp. vulgare</name>
    <name type="common">Domesticated barley</name>
    <dbReference type="NCBI Taxonomy" id="112509"/>
    <lineage>
        <taxon>Eukaryota</taxon>
        <taxon>Viridiplantae</taxon>
        <taxon>Streptophyta</taxon>
        <taxon>Embryophyta</taxon>
        <taxon>Tracheophyta</taxon>
        <taxon>Spermatophyta</taxon>
        <taxon>Magnoliopsida</taxon>
        <taxon>Liliopsida</taxon>
        <taxon>Poales</taxon>
        <taxon>Poaceae</taxon>
        <taxon>BOP clade</taxon>
        <taxon>Pooideae</taxon>
        <taxon>Triticodae</taxon>
        <taxon>Triticeae</taxon>
        <taxon>Hordeinae</taxon>
        <taxon>Hordeum</taxon>
    </lineage>
</organism>
<dbReference type="EMBL" id="AK375599">
    <property type="protein sequence ID" value="BAK06794.1"/>
    <property type="molecule type" value="mRNA"/>
</dbReference>
<name>F2EHH2_HORVV</name>
<protein>
    <submittedName>
        <fullName evidence="1">Predicted protein</fullName>
    </submittedName>
</protein>
<reference evidence="1" key="1">
    <citation type="journal article" date="2011" name="Plant Physiol.">
        <title>Comprehensive sequence analysis of 24,783 barley full-length cDNAs derived from 12 clone libraries.</title>
        <authorList>
            <person name="Matsumoto T."/>
            <person name="Tanaka T."/>
            <person name="Sakai H."/>
            <person name="Amano N."/>
            <person name="Kanamori H."/>
            <person name="Kurita K."/>
            <person name="Kikuta A."/>
            <person name="Kamiya K."/>
            <person name="Yamamoto M."/>
            <person name="Ikawa H."/>
            <person name="Fujii N."/>
            <person name="Hori K."/>
            <person name="Itoh T."/>
            <person name="Sato K."/>
        </authorList>
    </citation>
    <scope>NUCLEOTIDE SEQUENCE</scope>
    <source>
        <tissue evidence="1">Seed</tissue>
    </source>
</reference>
<evidence type="ECO:0000313" key="1">
    <source>
        <dbReference type="EMBL" id="BAK06794.1"/>
    </source>
</evidence>
<proteinExistence type="evidence at transcript level"/>
<accession>F2EHH2</accession>